<keyword evidence="1" id="KW-0812">Transmembrane</keyword>
<dbReference type="InterPro" id="IPR025646">
    <property type="entry name" value="DUF4350"/>
</dbReference>
<dbReference type="Proteomes" id="UP000705983">
    <property type="component" value="Unassembled WGS sequence"/>
</dbReference>
<keyword evidence="4" id="KW-1185">Reference proteome</keyword>
<name>A0ABS2TIA1_9ACTO</name>
<feature type="domain" description="DUF4350" evidence="2">
    <location>
        <begin position="49"/>
        <end position="208"/>
    </location>
</feature>
<proteinExistence type="predicted"/>
<evidence type="ECO:0000313" key="3">
    <source>
        <dbReference type="EMBL" id="MBM9433843.1"/>
    </source>
</evidence>
<keyword evidence="1" id="KW-1133">Transmembrane helix</keyword>
<evidence type="ECO:0000313" key="4">
    <source>
        <dbReference type="Proteomes" id="UP000705983"/>
    </source>
</evidence>
<dbReference type="EMBL" id="JAFFJS010000005">
    <property type="protein sequence ID" value="MBM9433843.1"/>
    <property type="molecule type" value="Genomic_DNA"/>
</dbReference>
<sequence>MSVDPRFRTPPRLRPGWRRAALAIVAIVIIGVLALATSSLRHNRETMHPDSVSPFGAGALSAIMADQGISITPMTAVDDALDGQGTILVWDPQLLLNRAEREQLLASSRRIVVVSDGGRDASRWLGTAGVSTVPLSGPIRPSCDVDWLDGIDTIAGVTAGVTADGCFPIGEGHHIVVRDNLVYVASPEIFTNQFLDVADNAAVAIRMLAGSGTVSWLIPEQSLPSAPSPSVVPPALTGALAGFIMTALWYGLLVARPFGPLIPEPLPVVVPAVEATRGRARLYERGSHASHAGRALRAGTVAHHAGRLGLGSDAGAPEVVAAICRACPLPEADVYRLLYGPPPTNDRELVELALGLENLSKELHHD</sequence>
<keyword evidence="1" id="KW-0472">Membrane</keyword>
<reference evidence="4" key="1">
    <citation type="submission" date="2021-02" db="EMBL/GenBank/DDBJ databases">
        <title>Leucobacter sp. CX169.</title>
        <authorList>
            <person name="Cheng Y."/>
        </authorList>
    </citation>
    <scope>NUCLEOTIDE SEQUENCE [LARGE SCALE GENOMIC DNA]</scope>
    <source>
        <strain evidence="4">JY899</strain>
    </source>
</reference>
<accession>A0ABS2TIA1</accession>
<evidence type="ECO:0000256" key="1">
    <source>
        <dbReference type="SAM" id="Phobius"/>
    </source>
</evidence>
<dbReference type="Pfam" id="PF14258">
    <property type="entry name" value="DUF4350"/>
    <property type="match status" value="1"/>
</dbReference>
<organism evidence="3 4">
    <name type="scientific">Flaviflexus equikiangi</name>
    <dbReference type="NCBI Taxonomy" id="2758573"/>
    <lineage>
        <taxon>Bacteria</taxon>
        <taxon>Bacillati</taxon>
        <taxon>Actinomycetota</taxon>
        <taxon>Actinomycetes</taxon>
        <taxon>Actinomycetales</taxon>
        <taxon>Actinomycetaceae</taxon>
        <taxon>Flaviflexus</taxon>
    </lineage>
</organism>
<protein>
    <submittedName>
        <fullName evidence="3">DUF4350 domain-containing protein</fullName>
    </submittedName>
</protein>
<dbReference type="RefSeq" id="WP_187996949.1">
    <property type="nucleotide sequence ID" value="NZ_JACEXG010000005.1"/>
</dbReference>
<feature type="transmembrane region" description="Helical" evidence="1">
    <location>
        <begin position="20"/>
        <end position="40"/>
    </location>
</feature>
<comment type="caution">
    <text evidence="3">The sequence shown here is derived from an EMBL/GenBank/DDBJ whole genome shotgun (WGS) entry which is preliminary data.</text>
</comment>
<evidence type="ECO:0000259" key="2">
    <source>
        <dbReference type="Pfam" id="PF14258"/>
    </source>
</evidence>
<gene>
    <name evidence="3" type="ORF">JVW63_09080</name>
</gene>